<name>A0A4R5VFA6_9RHOB</name>
<protein>
    <submittedName>
        <fullName evidence="2">Uncharacterized protein</fullName>
    </submittedName>
</protein>
<dbReference type="RefSeq" id="WP_133358494.1">
    <property type="nucleotide sequence ID" value="NZ_SMUV01000049.1"/>
</dbReference>
<evidence type="ECO:0000256" key="1">
    <source>
        <dbReference type="SAM" id="MobiDB-lite"/>
    </source>
</evidence>
<reference evidence="2 3" key="1">
    <citation type="submission" date="2019-03" db="EMBL/GenBank/DDBJ databases">
        <title>Ruegeria lutea sp. nov., a novel strain, isolated from marine sediment, the Masan Bay, South Korea.</title>
        <authorList>
            <person name="Kim J."/>
            <person name="Kim D.-Y."/>
            <person name="Lee S.-S."/>
        </authorList>
    </citation>
    <scope>NUCLEOTIDE SEQUENCE [LARGE SCALE GENOMIC DNA]</scope>
    <source>
        <strain evidence="2 3">318-1</strain>
    </source>
</reference>
<proteinExistence type="predicted"/>
<comment type="caution">
    <text evidence="2">The sequence shown here is derived from an EMBL/GenBank/DDBJ whole genome shotgun (WGS) entry which is preliminary data.</text>
</comment>
<accession>A0A4R5VFA6</accession>
<feature type="region of interest" description="Disordered" evidence="1">
    <location>
        <begin position="76"/>
        <end position="98"/>
    </location>
</feature>
<sequence>MIMSNSDPHSWIISVFEDIREYARLNGLKAVEGSADIGRYVAMIELYAGKPDGMPAIPYHLTSFERYKGLYDDVSSPGARRNTVRRNGDHSNSAVPEK</sequence>
<dbReference type="Proteomes" id="UP000295301">
    <property type="component" value="Unassembled WGS sequence"/>
</dbReference>
<evidence type="ECO:0000313" key="2">
    <source>
        <dbReference type="EMBL" id="TDK51191.1"/>
    </source>
</evidence>
<keyword evidence="3" id="KW-1185">Reference proteome</keyword>
<evidence type="ECO:0000313" key="3">
    <source>
        <dbReference type="Proteomes" id="UP000295301"/>
    </source>
</evidence>
<gene>
    <name evidence="2" type="ORF">E1832_04280</name>
</gene>
<dbReference type="EMBL" id="SMUV01000049">
    <property type="protein sequence ID" value="TDK51191.1"/>
    <property type="molecule type" value="Genomic_DNA"/>
</dbReference>
<organism evidence="2 3">
    <name type="scientific">Antarcticimicrobium luteum</name>
    <dbReference type="NCBI Taxonomy" id="2547397"/>
    <lineage>
        <taxon>Bacteria</taxon>
        <taxon>Pseudomonadati</taxon>
        <taxon>Pseudomonadota</taxon>
        <taxon>Alphaproteobacteria</taxon>
        <taxon>Rhodobacterales</taxon>
        <taxon>Paracoccaceae</taxon>
        <taxon>Antarcticimicrobium</taxon>
    </lineage>
</organism>
<dbReference type="AlphaFoldDB" id="A0A4R5VFA6"/>